<gene>
    <name evidence="1" type="ORF">ERS007703_04230</name>
</gene>
<dbReference type="EMBL" id="CSAE01000702">
    <property type="protein sequence ID" value="COW79076.1"/>
    <property type="molecule type" value="Genomic_DNA"/>
</dbReference>
<sequence>MPSCRAHLLKEGLRHLFSVKGEESKQALDRLIF</sequence>
<evidence type="ECO:0000313" key="1">
    <source>
        <dbReference type="EMBL" id="COW79076.1"/>
    </source>
</evidence>
<name>A0A0U0SH44_MYCTX</name>
<dbReference type="Proteomes" id="UP000038802">
    <property type="component" value="Unassembled WGS sequence"/>
</dbReference>
<dbReference type="STRING" id="115862.BBG46_07045"/>
<reference evidence="2" key="1">
    <citation type="submission" date="2015-03" db="EMBL/GenBank/DDBJ databases">
        <authorList>
            <consortium name="Pathogen Informatics"/>
        </authorList>
    </citation>
    <scope>NUCLEOTIDE SEQUENCE [LARGE SCALE GENOMIC DNA]</scope>
    <source>
        <strain evidence="2">K00500041</strain>
    </source>
</reference>
<organism evidence="1 2">
    <name type="scientific">Mycobacterium tuberculosis</name>
    <dbReference type="NCBI Taxonomy" id="1773"/>
    <lineage>
        <taxon>Bacteria</taxon>
        <taxon>Bacillati</taxon>
        <taxon>Actinomycetota</taxon>
        <taxon>Actinomycetes</taxon>
        <taxon>Mycobacteriales</taxon>
        <taxon>Mycobacteriaceae</taxon>
        <taxon>Mycobacterium</taxon>
        <taxon>Mycobacterium tuberculosis complex</taxon>
    </lineage>
</organism>
<dbReference type="AlphaFoldDB" id="A0A0U0SH44"/>
<evidence type="ECO:0000313" key="2">
    <source>
        <dbReference type="Proteomes" id="UP000038802"/>
    </source>
</evidence>
<proteinExistence type="predicted"/>
<protein>
    <submittedName>
        <fullName evidence="1">Transposase</fullName>
    </submittedName>
</protein>
<accession>A0A0U0SH44</accession>